<evidence type="ECO:0000256" key="1">
    <source>
        <dbReference type="ARBA" id="ARBA00022801"/>
    </source>
</evidence>
<dbReference type="RefSeq" id="WP_379023771.1">
    <property type="nucleotide sequence ID" value="NZ_JBHRTA010000038.1"/>
</dbReference>
<dbReference type="Gene3D" id="3.40.50.1820">
    <property type="entry name" value="alpha/beta hydrolase"/>
    <property type="match status" value="1"/>
</dbReference>
<proteinExistence type="predicted"/>
<dbReference type="PANTHER" id="PTHR48081">
    <property type="entry name" value="AB HYDROLASE SUPERFAMILY PROTEIN C4A8.06C"/>
    <property type="match status" value="1"/>
</dbReference>
<dbReference type="InterPro" id="IPR029058">
    <property type="entry name" value="AB_hydrolase_fold"/>
</dbReference>
<reference evidence="4" key="1">
    <citation type="journal article" date="2019" name="Int. J. Syst. Evol. Microbiol.">
        <title>The Global Catalogue of Microorganisms (GCM) 10K type strain sequencing project: providing services to taxonomists for standard genome sequencing and annotation.</title>
        <authorList>
            <consortium name="The Broad Institute Genomics Platform"/>
            <consortium name="The Broad Institute Genome Sequencing Center for Infectious Disease"/>
            <person name="Wu L."/>
            <person name="Ma J."/>
        </authorList>
    </citation>
    <scope>NUCLEOTIDE SEQUENCE [LARGE SCALE GENOMIC DNA]</scope>
    <source>
        <strain evidence="4">KCTC 52416</strain>
    </source>
</reference>
<name>A0ABV7JL21_9SPHI</name>
<dbReference type="EMBL" id="JBHRTA010000038">
    <property type="protein sequence ID" value="MFC3198783.1"/>
    <property type="molecule type" value="Genomic_DNA"/>
</dbReference>
<accession>A0ABV7JL21</accession>
<dbReference type="Proteomes" id="UP001595526">
    <property type="component" value="Unassembled WGS sequence"/>
</dbReference>
<protein>
    <submittedName>
        <fullName evidence="3">Alpha/beta hydrolase</fullName>
    </submittedName>
</protein>
<organism evidence="3 4">
    <name type="scientific">Parapedobacter deserti</name>
    <dbReference type="NCBI Taxonomy" id="1912957"/>
    <lineage>
        <taxon>Bacteria</taxon>
        <taxon>Pseudomonadati</taxon>
        <taxon>Bacteroidota</taxon>
        <taxon>Sphingobacteriia</taxon>
        <taxon>Sphingobacteriales</taxon>
        <taxon>Sphingobacteriaceae</taxon>
        <taxon>Parapedobacter</taxon>
    </lineage>
</organism>
<evidence type="ECO:0000313" key="4">
    <source>
        <dbReference type="Proteomes" id="UP001595526"/>
    </source>
</evidence>
<evidence type="ECO:0000259" key="2">
    <source>
        <dbReference type="Pfam" id="PF20434"/>
    </source>
</evidence>
<sequence>MVTPVAANSQVVINLYDDAVPNSKPSSMEEISTTDDHGVVRISGVTKPTLTAYLPNKKTAHAGKAVIVCPGGGYSILAIGHEGHDVAQAFAAHGIAAFVLQYRLPTDDAMIDKRIGPLQDAQRAIQLVRERADEWGVAQDKIGVVGFSAGGHLASTLCTQHQEPLIDNPEGTSLRPDFALLAYPVISMKEGMTHNGSKKNLLGSNPGAGDVVRFSNEMQVTAATPPTFLMHAADDTVVPIANSEAYLTALKKYGTAARLVRYPSGGHGFGLHNTTTSDKWVDQFLTWLAEQ</sequence>
<gene>
    <name evidence="3" type="ORF">ACFOET_14270</name>
</gene>
<dbReference type="Pfam" id="PF20434">
    <property type="entry name" value="BD-FAE"/>
    <property type="match status" value="1"/>
</dbReference>
<keyword evidence="4" id="KW-1185">Reference proteome</keyword>
<dbReference type="InterPro" id="IPR049492">
    <property type="entry name" value="BD-FAE-like_dom"/>
</dbReference>
<dbReference type="GO" id="GO:0016787">
    <property type="term" value="F:hydrolase activity"/>
    <property type="evidence" value="ECO:0007669"/>
    <property type="project" value="UniProtKB-KW"/>
</dbReference>
<comment type="caution">
    <text evidence="3">The sequence shown here is derived from an EMBL/GenBank/DDBJ whole genome shotgun (WGS) entry which is preliminary data.</text>
</comment>
<dbReference type="PANTHER" id="PTHR48081:SF6">
    <property type="entry name" value="PEPTIDASE S9 PROLYL OLIGOPEPTIDASE CATALYTIC DOMAIN-CONTAINING PROTEIN"/>
    <property type="match status" value="1"/>
</dbReference>
<dbReference type="InterPro" id="IPR050300">
    <property type="entry name" value="GDXG_lipolytic_enzyme"/>
</dbReference>
<evidence type="ECO:0000313" key="3">
    <source>
        <dbReference type="EMBL" id="MFC3198783.1"/>
    </source>
</evidence>
<dbReference type="SUPFAM" id="SSF53474">
    <property type="entry name" value="alpha/beta-Hydrolases"/>
    <property type="match status" value="1"/>
</dbReference>
<keyword evidence="1 3" id="KW-0378">Hydrolase</keyword>
<feature type="domain" description="BD-FAE-like" evidence="2">
    <location>
        <begin position="52"/>
        <end position="247"/>
    </location>
</feature>